<evidence type="ECO:0000259" key="2">
    <source>
        <dbReference type="Pfam" id="PF22936"/>
    </source>
</evidence>
<gene>
    <name evidence="4" type="primary">LOC121213592</name>
</gene>
<reference evidence="4" key="2">
    <citation type="submission" date="2025-08" db="UniProtKB">
        <authorList>
            <consortium name="RefSeq"/>
        </authorList>
    </citation>
    <scope>IDENTIFICATION</scope>
</reference>
<sequence>MKTYLEAIDLWEVVEKDSEIPILPINPTVAQIKTQKKTMKSKAKSCLFAAVSPTIFTRIMSLKSTKEIWDYLKTKYEGNERIRKMQVLNLVHDFELQKIEEIETINECSDRLLNIANKVRLLGSSLENSRIVEKILVTVPERFEATITTLENTKDMLKITLAKLLSALQAQEQMRVMRQKRAVEGALPIKYQDYGKNMRSNNKKFHIASGESSAFGNKSKTGNRRSEVKKDYPPCQHCGKKGHPSFNHETSENWLINSGCINHMTHDKELFKELKSTKSKKVRIGNDDYIVVKGKGTIAITSCSDTKFITDVLFVLDIDQNLLSVGQLVEKRFKVNFMEKTRMIEDATR</sequence>
<feature type="domain" description="Retrovirus-related Pol polyprotein from transposon TNT 1-94-like beta-barrel" evidence="2">
    <location>
        <begin position="254"/>
        <end position="333"/>
    </location>
</feature>
<evidence type="ECO:0000313" key="4">
    <source>
        <dbReference type="RefSeq" id="XP_040942320.1"/>
    </source>
</evidence>
<reference evidence="3" key="1">
    <citation type="journal article" date="2020" name="Nat. Genet.">
        <title>Genomic diversifications of five Gossypium allopolyploid species and their impact on cotton improvement.</title>
        <authorList>
            <person name="Chen Z.J."/>
            <person name="Sreedasyam A."/>
            <person name="Ando A."/>
            <person name="Song Q."/>
            <person name="De Santiago L.M."/>
            <person name="Hulse-Kemp A.M."/>
            <person name="Ding M."/>
            <person name="Ye W."/>
            <person name="Kirkbride R.C."/>
            <person name="Jenkins J."/>
            <person name="Plott C."/>
            <person name="Lovell J."/>
            <person name="Lin Y.M."/>
            <person name="Vaughn R."/>
            <person name="Liu B."/>
            <person name="Simpson S."/>
            <person name="Scheffler B.E."/>
            <person name="Wen L."/>
            <person name="Saski C.A."/>
            <person name="Grover C.E."/>
            <person name="Hu G."/>
            <person name="Conover J.L."/>
            <person name="Carlson J.W."/>
            <person name="Shu S."/>
            <person name="Boston L.B."/>
            <person name="Williams M."/>
            <person name="Peterson D.G."/>
            <person name="McGee K."/>
            <person name="Jones D.C."/>
            <person name="Wendel J.F."/>
            <person name="Stelly D.M."/>
            <person name="Grimwood J."/>
            <person name="Schmutz J."/>
        </authorList>
    </citation>
    <scope>NUCLEOTIDE SEQUENCE [LARGE SCALE GENOMIC DNA]</scope>
    <source>
        <strain evidence="3">cv. TM-1</strain>
    </source>
</reference>
<dbReference type="GeneID" id="121213592"/>
<dbReference type="Pfam" id="PF14223">
    <property type="entry name" value="Retrotran_gag_2"/>
    <property type="match status" value="1"/>
</dbReference>
<feature type="region of interest" description="Disordered" evidence="1">
    <location>
        <begin position="210"/>
        <end position="235"/>
    </location>
</feature>
<dbReference type="RefSeq" id="XP_040942320.1">
    <property type="nucleotide sequence ID" value="XM_041086386.1"/>
</dbReference>
<dbReference type="Proteomes" id="UP000818029">
    <property type="component" value="Chromosome D01"/>
</dbReference>
<dbReference type="InterPro" id="IPR054722">
    <property type="entry name" value="PolX-like_BBD"/>
</dbReference>
<feature type="compositionally biased region" description="Polar residues" evidence="1">
    <location>
        <begin position="210"/>
        <end position="220"/>
    </location>
</feature>
<organism evidence="3 4">
    <name type="scientific">Gossypium hirsutum</name>
    <name type="common">Upland cotton</name>
    <name type="synonym">Gossypium mexicanum</name>
    <dbReference type="NCBI Taxonomy" id="3635"/>
    <lineage>
        <taxon>Eukaryota</taxon>
        <taxon>Viridiplantae</taxon>
        <taxon>Streptophyta</taxon>
        <taxon>Embryophyta</taxon>
        <taxon>Tracheophyta</taxon>
        <taxon>Spermatophyta</taxon>
        <taxon>Magnoliopsida</taxon>
        <taxon>eudicotyledons</taxon>
        <taxon>Gunneridae</taxon>
        <taxon>Pentapetalae</taxon>
        <taxon>rosids</taxon>
        <taxon>malvids</taxon>
        <taxon>Malvales</taxon>
        <taxon>Malvaceae</taxon>
        <taxon>Malvoideae</taxon>
        <taxon>Gossypium</taxon>
    </lineage>
</organism>
<accession>A0ABM2ZI28</accession>
<proteinExistence type="predicted"/>
<evidence type="ECO:0000313" key="3">
    <source>
        <dbReference type="Proteomes" id="UP000818029"/>
    </source>
</evidence>
<evidence type="ECO:0000256" key="1">
    <source>
        <dbReference type="SAM" id="MobiDB-lite"/>
    </source>
</evidence>
<dbReference type="Pfam" id="PF22936">
    <property type="entry name" value="Pol_BBD"/>
    <property type="match status" value="1"/>
</dbReference>
<keyword evidence="3" id="KW-1185">Reference proteome</keyword>
<protein>
    <recommendedName>
        <fullName evidence="2">Retrovirus-related Pol polyprotein from transposon TNT 1-94-like beta-barrel domain-containing protein</fullName>
    </recommendedName>
</protein>
<name>A0ABM2ZI28_GOSHI</name>
<dbReference type="PANTHER" id="PTHR35317">
    <property type="entry name" value="OS04G0629600 PROTEIN"/>
    <property type="match status" value="1"/>
</dbReference>
<dbReference type="PANTHER" id="PTHR35317:SF11">
    <property type="entry name" value="CCHC-TYPE DOMAIN-CONTAINING PROTEIN"/>
    <property type="match status" value="1"/>
</dbReference>